<dbReference type="OMA" id="ALERWVH"/>
<dbReference type="InterPro" id="IPR001680">
    <property type="entry name" value="WD40_rpt"/>
</dbReference>
<evidence type="ECO:0000313" key="5">
    <source>
        <dbReference type="EMBL" id="GCC40755.1"/>
    </source>
</evidence>
<evidence type="ECO:0000313" key="6">
    <source>
        <dbReference type="Proteomes" id="UP000287033"/>
    </source>
</evidence>
<proteinExistence type="predicted"/>
<dbReference type="EMBL" id="BEZZ01049627">
    <property type="protein sequence ID" value="GCC40755.1"/>
    <property type="molecule type" value="Genomic_DNA"/>
</dbReference>
<accession>A0A401TDP3</accession>
<keyword evidence="2" id="KW-0677">Repeat</keyword>
<feature type="compositionally biased region" description="Acidic residues" evidence="4">
    <location>
        <begin position="167"/>
        <end position="182"/>
    </location>
</feature>
<dbReference type="PROSITE" id="PS50294">
    <property type="entry name" value="WD_REPEATS_REGION"/>
    <property type="match status" value="1"/>
</dbReference>
<dbReference type="Proteomes" id="UP000287033">
    <property type="component" value="Unassembled WGS sequence"/>
</dbReference>
<evidence type="ECO:0000256" key="2">
    <source>
        <dbReference type="ARBA" id="ARBA00022737"/>
    </source>
</evidence>
<dbReference type="InterPro" id="IPR045151">
    <property type="entry name" value="DCAF8"/>
</dbReference>
<name>A0A401TDP3_CHIPU</name>
<dbReference type="PROSITE" id="PS50082">
    <property type="entry name" value="WD_REPEATS_2"/>
    <property type="match status" value="1"/>
</dbReference>
<feature type="region of interest" description="Disordered" evidence="4">
    <location>
        <begin position="26"/>
        <end position="218"/>
    </location>
</feature>
<dbReference type="PANTHER" id="PTHR15574:SF21">
    <property type="entry name" value="DDB1- AND CUL4-ASSOCIATED FACTOR 8"/>
    <property type="match status" value="1"/>
</dbReference>
<evidence type="ECO:0000256" key="4">
    <source>
        <dbReference type="SAM" id="MobiDB-lite"/>
    </source>
</evidence>
<dbReference type="GO" id="GO:0005737">
    <property type="term" value="C:cytoplasm"/>
    <property type="evidence" value="ECO:0007669"/>
    <property type="project" value="TreeGrafter"/>
</dbReference>
<feature type="repeat" description="WD" evidence="3">
    <location>
        <begin position="273"/>
        <end position="305"/>
    </location>
</feature>
<sequence length="340" mass="37251">YPLRGSDCPEAWFTPCPRLLHPLRPITRPAAAPSPAKPPSVSVERPSVVDLGGSPSEGGECGAQCREQSPLLFKKKQTCRSSPTGSLSSSPEDTEEARESSSGIEVEASDLSLSLTGDEHMAEEEEEGDEEAGGQRRREGGRHGTDQESSDERDSDSLEDTGTYSIVDEEEEEEEGGGEEREEETKMEDGQSGPRARRRRGPKRASEPERDSSEEEAALERWVHSEVAALPPPTWCAAPALGGREIGRDPRAFMYRACGARTFVERLRLQHSLEHHAGCVNTLHFNRRGTWLASGSDDLKVVIWDWARRKPVLEFDTGHKSNVFQVGTVGTAAGLDSGWC</sequence>
<dbReference type="GO" id="GO:0080008">
    <property type="term" value="C:Cul4-RING E3 ubiquitin ligase complex"/>
    <property type="evidence" value="ECO:0007669"/>
    <property type="project" value="TreeGrafter"/>
</dbReference>
<dbReference type="Pfam" id="PF00400">
    <property type="entry name" value="WD40"/>
    <property type="match status" value="1"/>
</dbReference>
<dbReference type="STRING" id="137246.A0A401TDP3"/>
<dbReference type="AlphaFoldDB" id="A0A401TDP3"/>
<dbReference type="SUPFAM" id="SSF50978">
    <property type="entry name" value="WD40 repeat-like"/>
    <property type="match status" value="1"/>
</dbReference>
<reference evidence="5 6" key="1">
    <citation type="journal article" date="2018" name="Nat. Ecol. Evol.">
        <title>Shark genomes provide insights into elasmobranch evolution and the origin of vertebrates.</title>
        <authorList>
            <person name="Hara Y"/>
            <person name="Yamaguchi K"/>
            <person name="Onimaru K"/>
            <person name="Kadota M"/>
            <person name="Koyanagi M"/>
            <person name="Keeley SD"/>
            <person name="Tatsumi K"/>
            <person name="Tanaka K"/>
            <person name="Motone F"/>
            <person name="Kageyama Y"/>
            <person name="Nozu R"/>
            <person name="Adachi N"/>
            <person name="Nishimura O"/>
            <person name="Nakagawa R"/>
            <person name="Tanegashima C"/>
            <person name="Kiyatake I"/>
            <person name="Matsumoto R"/>
            <person name="Murakumo K"/>
            <person name="Nishida K"/>
            <person name="Terakita A"/>
            <person name="Kuratani S"/>
            <person name="Sato K"/>
            <person name="Hyodo S Kuraku.S."/>
        </authorList>
    </citation>
    <scope>NUCLEOTIDE SEQUENCE [LARGE SCALE GENOMIC DNA]</scope>
</reference>
<gene>
    <name evidence="5" type="ORF">chiPu_0024971</name>
</gene>
<protein>
    <submittedName>
        <fullName evidence="5">Uncharacterized protein</fullName>
    </submittedName>
</protein>
<dbReference type="SMART" id="SM00320">
    <property type="entry name" value="WD40"/>
    <property type="match status" value="1"/>
</dbReference>
<feature type="compositionally biased region" description="Low complexity" evidence="4">
    <location>
        <begin position="81"/>
        <end position="90"/>
    </location>
</feature>
<evidence type="ECO:0000256" key="3">
    <source>
        <dbReference type="PROSITE-ProRule" id="PRU00221"/>
    </source>
</evidence>
<dbReference type="OrthoDB" id="4869960at2759"/>
<feature type="compositionally biased region" description="Low complexity" evidence="4">
    <location>
        <begin position="29"/>
        <end position="49"/>
    </location>
</feature>
<feature type="compositionally biased region" description="Basic and acidic residues" evidence="4">
    <location>
        <begin position="133"/>
        <end position="156"/>
    </location>
</feature>
<feature type="compositionally biased region" description="Acidic residues" evidence="4">
    <location>
        <begin position="121"/>
        <end position="132"/>
    </location>
</feature>
<evidence type="ECO:0000256" key="1">
    <source>
        <dbReference type="ARBA" id="ARBA00022574"/>
    </source>
</evidence>
<dbReference type="InterPro" id="IPR015943">
    <property type="entry name" value="WD40/YVTN_repeat-like_dom_sf"/>
</dbReference>
<keyword evidence="1 3" id="KW-0853">WD repeat</keyword>
<dbReference type="InterPro" id="IPR036322">
    <property type="entry name" value="WD40_repeat_dom_sf"/>
</dbReference>
<keyword evidence="6" id="KW-1185">Reference proteome</keyword>
<comment type="caution">
    <text evidence="5">The sequence shown here is derived from an EMBL/GenBank/DDBJ whole genome shotgun (WGS) entry which is preliminary data.</text>
</comment>
<feature type="non-terminal residue" evidence="5">
    <location>
        <position position="1"/>
    </location>
</feature>
<organism evidence="5 6">
    <name type="scientific">Chiloscyllium punctatum</name>
    <name type="common">Brownbanded bambooshark</name>
    <name type="synonym">Hemiscyllium punctatum</name>
    <dbReference type="NCBI Taxonomy" id="137246"/>
    <lineage>
        <taxon>Eukaryota</taxon>
        <taxon>Metazoa</taxon>
        <taxon>Chordata</taxon>
        <taxon>Craniata</taxon>
        <taxon>Vertebrata</taxon>
        <taxon>Chondrichthyes</taxon>
        <taxon>Elasmobranchii</taxon>
        <taxon>Galeomorphii</taxon>
        <taxon>Galeoidea</taxon>
        <taxon>Orectolobiformes</taxon>
        <taxon>Hemiscylliidae</taxon>
        <taxon>Chiloscyllium</taxon>
    </lineage>
</organism>
<dbReference type="Gene3D" id="2.130.10.10">
    <property type="entry name" value="YVTN repeat-like/Quinoprotein amine dehydrogenase"/>
    <property type="match status" value="1"/>
</dbReference>
<dbReference type="PANTHER" id="PTHR15574">
    <property type="entry name" value="WD REPEAT DOMAIN-CONTAINING FAMILY"/>
    <property type="match status" value="1"/>
</dbReference>